<dbReference type="EMBL" id="JBGNUJ010000011">
    <property type="protein sequence ID" value="KAL3954314.1"/>
    <property type="molecule type" value="Genomic_DNA"/>
</dbReference>
<protein>
    <submittedName>
        <fullName evidence="1">Uncharacterized protein</fullName>
    </submittedName>
</protein>
<accession>A0ACC4DFF3</accession>
<reference evidence="1" key="1">
    <citation type="submission" date="2024-12" db="EMBL/GenBank/DDBJ databases">
        <title>Comparative genomics and development of molecular markers within Purpureocillium lilacinum and among Purpureocillium species.</title>
        <authorList>
            <person name="Yeh Z.-Y."/>
            <person name="Ni N.-T."/>
            <person name="Lo P.-H."/>
            <person name="Mushyakhwo K."/>
            <person name="Lin C.-F."/>
            <person name="Nai Y.-S."/>
        </authorList>
    </citation>
    <scope>NUCLEOTIDE SEQUENCE</scope>
    <source>
        <strain evidence="1">NCHU-NPUST-175</strain>
    </source>
</reference>
<dbReference type="Proteomes" id="UP001638806">
    <property type="component" value="Unassembled WGS sequence"/>
</dbReference>
<evidence type="ECO:0000313" key="2">
    <source>
        <dbReference type="Proteomes" id="UP001638806"/>
    </source>
</evidence>
<comment type="caution">
    <text evidence="1">The sequence shown here is derived from an EMBL/GenBank/DDBJ whole genome shotgun (WGS) entry which is preliminary data.</text>
</comment>
<sequence length="158" mass="17572">MQPPAVFRFVATVLAVGASAELHERDVYVRHIAPGQLKRLDHYRAENARSLTAEQVDVLERVKRIVSDHATHDVVAAREACKAAFGHQECRNVLSGRSESAANKGLLGRRAPDCECADQDPYCDDPHICKYKLSNCNFQSFVASAEKDIKAPERLARE</sequence>
<keyword evidence="2" id="KW-1185">Reference proteome</keyword>
<name>A0ACC4DFF3_PURLI</name>
<evidence type="ECO:0000313" key="1">
    <source>
        <dbReference type="EMBL" id="KAL3954314.1"/>
    </source>
</evidence>
<organism evidence="1 2">
    <name type="scientific">Purpureocillium lilacinum</name>
    <name type="common">Paecilomyces lilacinus</name>
    <dbReference type="NCBI Taxonomy" id="33203"/>
    <lineage>
        <taxon>Eukaryota</taxon>
        <taxon>Fungi</taxon>
        <taxon>Dikarya</taxon>
        <taxon>Ascomycota</taxon>
        <taxon>Pezizomycotina</taxon>
        <taxon>Sordariomycetes</taxon>
        <taxon>Hypocreomycetidae</taxon>
        <taxon>Hypocreales</taxon>
        <taxon>Ophiocordycipitaceae</taxon>
        <taxon>Purpureocillium</taxon>
    </lineage>
</organism>
<gene>
    <name evidence="1" type="ORF">ACCO45_012270</name>
</gene>
<proteinExistence type="predicted"/>